<comment type="catalytic activity">
    <reaction evidence="8">
        <text>3'-phosphoadenylyl sulfate + H2O = adenosine 5'-phosphosulfate + phosphate</text>
        <dbReference type="Rhea" id="RHEA:77639"/>
        <dbReference type="ChEBI" id="CHEBI:15377"/>
        <dbReference type="ChEBI" id="CHEBI:43474"/>
        <dbReference type="ChEBI" id="CHEBI:58243"/>
        <dbReference type="ChEBI" id="CHEBI:58339"/>
        <dbReference type="EC" id="3.1.3.7"/>
    </reaction>
    <physiologicalReaction direction="left-to-right" evidence="8">
        <dbReference type="Rhea" id="RHEA:77640"/>
    </physiologicalReaction>
</comment>
<comment type="catalytic activity">
    <reaction evidence="7">
        <text>adenosine 3',5'-bisphosphate + H2O = AMP + phosphate</text>
        <dbReference type="Rhea" id="RHEA:10040"/>
        <dbReference type="ChEBI" id="CHEBI:15377"/>
        <dbReference type="ChEBI" id="CHEBI:43474"/>
        <dbReference type="ChEBI" id="CHEBI:58343"/>
        <dbReference type="ChEBI" id="CHEBI:456215"/>
        <dbReference type="EC" id="3.1.3.7"/>
    </reaction>
    <physiologicalReaction direction="left-to-right" evidence="7">
        <dbReference type="Rhea" id="RHEA:10041"/>
    </physiologicalReaction>
</comment>
<evidence type="ECO:0000256" key="2">
    <source>
        <dbReference type="ARBA" id="ARBA00009759"/>
    </source>
</evidence>
<dbReference type="InterPro" id="IPR051090">
    <property type="entry name" value="Inositol_monoP_superfamily"/>
</dbReference>
<dbReference type="InterPro" id="IPR000760">
    <property type="entry name" value="Inositol_monophosphatase-like"/>
</dbReference>
<dbReference type="PANTHER" id="PTHR43200:SF2">
    <property type="entry name" value="3'(2'),5'-BISPHOSPHATE NUCLEOTIDASE"/>
    <property type="match status" value="1"/>
</dbReference>
<dbReference type="CDD" id="cd01517">
    <property type="entry name" value="PAP_phosphatase"/>
    <property type="match status" value="1"/>
</dbReference>
<name>S8AG09_DACHA</name>
<dbReference type="PROSITE" id="PS00629">
    <property type="entry name" value="IMP_1"/>
    <property type="match status" value="1"/>
</dbReference>
<reference evidence="11 12" key="1">
    <citation type="journal article" date="2013" name="PLoS Genet.">
        <title>Genomic mechanisms accounting for the adaptation to parasitism in nematode-trapping fungi.</title>
        <authorList>
            <person name="Meerupati T."/>
            <person name="Andersson K.M."/>
            <person name="Friman E."/>
            <person name="Kumar D."/>
            <person name="Tunlid A."/>
            <person name="Ahren D."/>
        </authorList>
    </citation>
    <scope>NUCLEOTIDE SEQUENCE [LARGE SCALE GENOMIC DNA]</scope>
    <source>
        <strain evidence="11 12">CBS 200.50</strain>
    </source>
</reference>
<evidence type="ECO:0000256" key="3">
    <source>
        <dbReference type="ARBA" id="ARBA00012633"/>
    </source>
</evidence>
<dbReference type="PROSITE" id="PS00630">
    <property type="entry name" value="IMP_2"/>
    <property type="match status" value="1"/>
</dbReference>
<comment type="function">
    <text evidence="10">Converts adenosine 3'-phosphate 5'-phosphosulfate (PAPS) to adenosine 5'-phosphosulfate (APS) and 3'(2')-phosphoadenosine 5'-phosphate (PAP) to AMP.</text>
</comment>
<gene>
    <name evidence="11" type="ORF">H072_4022</name>
</gene>
<evidence type="ECO:0000256" key="4">
    <source>
        <dbReference type="ARBA" id="ARBA00022723"/>
    </source>
</evidence>
<protein>
    <recommendedName>
        <fullName evidence="3 10">3'(2'),5'-bisphosphate nucleotidase</fullName>
        <ecNumber evidence="3 10">3.1.3.7</ecNumber>
    </recommendedName>
</protein>
<keyword evidence="5 10" id="KW-0378">Hydrolase</keyword>
<dbReference type="OMA" id="MSYQQER"/>
<evidence type="ECO:0000256" key="8">
    <source>
        <dbReference type="ARBA" id="ARBA00044484"/>
    </source>
</evidence>
<dbReference type="AlphaFoldDB" id="S8AG09"/>
<dbReference type="eggNOG" id="KOG1528">
    <property type="taxonomic scope" value="Eukaryota"/>
</dbReference>
<dbReference type="GO" id="GO:0052829">
    <property type="term" value="F:inositol-1,3,4-trisphosphate 1-phosphatase activity"/>
    <property type="evidence" value="ECO:0007669"/>
    <property type="project" value="EnsemblFungi"/>
</dbReference>
<dbReference type="GO" id="GO:0000103">
    <property type="term" value="P:sulfate assimilation"/>
    <property type="evidence" value="ECO:0007669"/>
    <property type="project" value="EnsemblFungi"/>
</dbReference>
<dbReference type="InterPro" id="IPR020550">
    <property type="entry name" value="Inositol_monophosphatase_CS"/>
</dbReference>
<dbReference type="NCBIfam" id="TIGR01330">
    <property type="entry name" value="bisphos_HAL2"/>
    <property type="match status" value="1"/>
</dbReference>
<dbReference type="GO" id="GO:0004441">
    <property type="term" value="F:inositol-1,4-bisphosphate 1-phosphatase activity"/>
    <property type="evidence" value="ECO:0007669"/>
    <property type="project" value="EnsemblFungi"/>
</dbReference>
<keyword evidence="6 9" id="KW-0460">Magnesium</keyword>
<evidence type="ECO:0000313" key="12">
    <source>
        <dbReference type="Proteomes" id="UP000015100"/>
    </source>
</evidence>
<dbReference type="SUPFAM" id="SSF56655">
    <property type="entry name" value="Carbohydrate phosphatase"/>
    <property type="match status" value="1"/>
</dbReference>
<dbReference type="STRING" id="1284197.S8AG09"/>
<dbReference type="Proteomes" id="UP000015100">
    <property type="component" value="Unassembled WGS sequence"/>
</dbReference>
<dbReference type="FunFam" id="3.40.190.80:FF:000003">
    <property type="entry name" value="PAP-specific phosphatase HAL2-like"/>
    <property type="match status" value="1"/>
</dbReference>
<proteinExistence type="inferred from homology"/>
<feature type="binding site" evidence="9">
    <location>
        <position position="289"/>
    </location>
    <ligand>
        <name>Mg(2+)</name>
        <dbReference type="ChEBI" id="CHEBI:18420"/>
        <label>1</label>
        <note>catalytic</note>
    </ligand>
</feature>
<sequence>MATDSLPYARERRIAELAVQRAAILTEAVYTSKIKGTLTKDDKSPVTLADFGAQALVLAALHASFPDDKIFGEEDSSDLRSNPELSGMVFKAITDALNSGARGSGESAELGTVTSEKDMMDYIDLGIHDNSAKGRVWALDPIDGTKGYLRGGQYAIALGLLVDGVVQVGVVGCPHLSAEEGGEEGVVVSAVRGQGAVVKQLSADLEAVASPKKLWMNQVSSTTEASFCEGVEAGHSSHDVQAKIAAELGISKPSVRMDSQAKYVAISMGQGEVYLRLPVKLDYEEKLWDHAAGSIIVQESGGVVVDMYGETVDFTTGRTFKNNKGFISAPISIADDVMKVIKPIAIEAYGKWARSSL</sequence>
<dbReference type="GO" id="GO:0046854">
    <property type="term" value="P:phosphatidylinositol phosphate biosynthetic process"/>
    <property type="evidence" value="ECO:0007669"/>
    <property type="project" value="InterPro"/>
</dbReference>
<dbReference type="HOGENOM" id="CLU_033446_1_1_1"/>
<dbReference type="GO" id="GO:0009086">
    <property type="term" value="P:methionine biosynthetic process"/>
    <property type="evidence" value="ECO:0007669"/>
    <property type="project" value="EnsemblFungi"/>
</dbReference>
<feature type="binding site" evidence="9">
    <location>
        <position position="73"/>
    </location>
    <ligand>
        <name>Mg(2+)</name>
        <dbReference type="ChEBI" id="CHEBI:18420"/>
        <label>1</label>
        <note>catalytic</note>
    </ligand>
</feature>
<evidence type="ECO:0000256" key="9">
    <source>
        <dbReference type="PIRSR" id="PIRSR600760-2"/>
    </source>
</evidence>
<dbReference type="GO" id="GO:0016078">
    <property type="term" value="P:tRNA decay"/>
    <property type="evidence" value="ECO:0007669"/>
    <property type="project" value="EnsemblFungi"/>
</dbReference>
<dbReference type="PRINTS" id="PR00377">
    <property type="entry name" value="IMPHPHTASES"/>
</dbReference>
<evidence type="ECO:0000256" key="6">
    <source>
        <dbReference type="ARBA" id="ARBA00022842"/>
    </source>
</evidence>
<evidence type="ECO:0000256" key="7">
    <source>
        <dbReference type="ARBA" id="ARBA00044479"/>
    </source>
</evidence>
<evidence type="ECO:0000256" key="5">
    <source>
        <dbReference type="ARBA" id="ARBA00022801"/>
    </source>
</evidence>
<evidence type="ECO:0000256" key="1">
    <source>
        <dbReference type="ARBA" id="ARBA00001946"/>
    </source>
</evidence>
<dbReference type="GO" id="GO:0046872">
    <property type="term" value="F:metal ion binding"/>
    <property type="evidence" value="ECO:0007669"/>
    <property type="project" value="UniProtKB-UniRule"/>
</dbReference>
<dbReference type="GO" id="GO:0043647">
    <property type="term" value="P:inositol phosphate metabolic process"/>
    <property type="evidence" value="ECO:0007669"/>
    <property type="project" value="UniProtKB-UniRule"/>
</dbReference>
<keyword evidence="12" id="KW-1185">Reference proteome</keyword>
<dbReference type="GO" id="GO:0008441">
    <property type="term" value="F:3'(2'),5'-bisphosphate nucleotidase activity"/>
    <property type="evidence" value="ECO:0007669"/>
    <property type="project" value="UniProtKB-UniRule"/>
</dbReference>
<dbReference type="EC" id="3.1.3.7" evidence="3 10"/>
<dbReference type="InterPro" id="IPR020583">
    <property type="entry name" value="Inositol_monoP_metal-BS"/>
</dbReference>
<dbReference type="InterPro" id="IPR006239">
    <property type="entry name" value="DPNP"/>
</dbReference>
<dbReference type="GO" id="GO:0042538">
    <property type="term" value="P:hyperosmotic salinity response"/>
    <property type="evidence" value="ECO:0007669"/>
    <property type="project" value="EnsemblFungi"/>
</dbReference>
<comment type="caution">
    <text evidence="11">The sequence shown here is derived from an EMBL/GenBank/DDBJ whole genome shotgun (WGS) entry which is preliminary data.</text>
</comment>
<reference evidence="12" key="2">
    <citation type="submission" date="2013-04" db="EMBL/GenBank/DDBJ databases">
        <title>Genomic mechanisms accounting for the adaptation to parasitism in nematode-trapping fungi.</title>
        <authorList>
            <person name="Ahren D.G."/>
        </authorList>
    </citation>
    <scope>NUCLEOTIDE SEQUENCE [LARGE SCALE GENOMIC DNA]</scope>
    <source>
        <strain evidence="12">CBS 200.50</strain>
    </source>
</reference>
<comment type="cofactor">
    <cofactor evidence="1 9 10">
        <name>Mg(2+)</name>
        <dbReference type="ChEBI" id="CHEBI:18420"/>
    </cofactor>
</comment>
<feature type="binding site" evidence="9">
    <location>
        <position position="140"/>
    </location>
    <ligand>
        <name>Mg(2+)</name>
        <dbReference type="ChEBI" id="CHEBI:18420"/>
        <label>1</label>
        <note>catalytic</note>
    </ligand>
</feature>
<feature type="binding site" evidence="9">
    <location>
        <position position="143"/>
    </location>
    <ligand>
        <name>Mg(2+)</name>
        <dbReference type="ChEBI" id="CHEBI:18420"/>
        <label>1</label>
        <note>catalytic</note>
    </ligand>
</feature>
<feature type="binding site" evidence="9">
    <location>
        <position position="142"/>
    </location>
    <ligand>
        <name>Mg(2+)</name>
        <dbReference type="ChEBI" id="CHEBI:18420"/>
        <label>1</label>
        <note>catalytic</note>
    </ligand>
</feature>
<dbReference type="Gene3D" id="3.30.540.10">
    <property type="entry name" value="Fructose-1,6-Bisphosphatase, subunit A, domain 1"/>
    <property type="match status" value="1"/>
</dbReference>
<comment type="similarity">
    <text evidence="2 10">Belongs to the inositol monophosphatase superfamily.</text>
</comment>
<dbReference type="OrthoDB" id="411145at2759"/>
<organism evidence="11 12">
    <name type="scientific">Dactylellina haptotyla (strain CBS 200.50)</name>
    <name type="common">Nematode-trapping fungus</name>
    <name type="synonym">Monacrosporium haptotylum</name>
    <dbReference type="NCBI Taxonomy" id="1284197"/>
    <lineage>
        <taxon>Eukaryota</taxon>
        <taxon>Fungi</taxon>
        <taxon>Dikarya</taxon>
        <taxon>Ascomycota</taxon>
        <taxon>Pezizomycotina</taxon>
        <taxon>Orbiliomycetes</taxon>
        <taxon>Orbiliales</taxon>
        <taxon>Orbiliaceae</taxon>
        <taxon>Dactylellina</taxon>
    </lineage>
</organism>
<dbReference type="Gene3D" id="3.40.190.80">
    <property type="match status" value="1"/>
</dbReference>
<dbReference type="PANTHER" id="PTHR43200">
    <property type="entry name" value="PHOSPHATASE"/>
    <property type="match status" value="1"/>
</dbReference>
<accession>S8AG09</accession>
<keyword evidence="4 9" id="KW-0479">Metal-binding</keyword>
<evidence type="ECO:0000313" key="11">
    <source>
        <dbReference type="EMBL" id="EPS42000.1"/>
    </source>
</evidence>
<dbReference type="EMBL" id="AQGS01000130">
    <property type="protein sequence ID" value="EPS42000.1"/>
    <property type="molecule type" value="Genomic_DNA"/>
</dbReference>
<evidence type="ECO:0000256" key="10">
    <source>
        <dbReference type="RuleBase" id="RU368076"/>
    </source>
</evidence>
<dbReference type="Pfam" id="PF00459">
    <property type="entry name" value="Inositol_P"/>
    <property type="match status" value="1"/>
</dbReference>